<evidence type="ECO:0000259" key="9">
    <source>
        <dbReference type="Pfam" id="PF01431"/>
    </source>
</evidence>
<sequence>MVKITESTHLLNASADVPRRHKTRAWVGVVASVLCAGALVGTAWRASSHDQPIESQPAVSLRKRDVVSVAEDAHSEDLAPFYASLESFINASADPCVDFYEYACGNWLAQHDIPSDRAAIDASFYVVDENNKKIIQQIIDQKPPVIGEFYESCMNAPDTDTSSVSYVAELVRRIRLQNSTHDLLTHAGQLDQALGVSSFFSVDVQADPTDPDTDVLTLMQGGLTLPSREYYLDASKLEKYSRLFEKYVSDIFTIEELNQHNATQFTANVLESEVVFANISLTNAQLRDPWSTNVPFKLKDIKEQFPYLWAYLEGVDKQEAVKNVPIIIGTPSYFEKQNSFFQSVDVEHLKDYLVFHVIDSFGDILGDKFRRASHAFHGTIRGQGALPTRQQYCISTTTTYLGAQLGEYYMQNVFGPEAKASAQSLIDQIEDSMRRLLKTEEWLDKATMRAALNKLKHVRNYIGGPDDVPELPFEVEKDKYFDNVLSFMQLAATSKVQDIGKPVDRKRWDMFASTVNAYYEPSANKMVFPAAILQPPFYSANAFPAAANYARIGMVMGHELSHGFDDQGRNYDADGTLRKWWSSSVSEDFQGRAKCLASQYSSFPVYGPDGAFIGNVNGNLTLGENIADNGGIHLAYKAYQLHKAKTGERASEDEREDDKIFFKSFAQQWCEKRSAAYSELLIATDPHSPGRWRVNGPAMNFDKFAEAFQCAAGTPMNPKNKCIIW</sequence>
<keyword evidence="12" id="KW-1185">Reference proteome</keyword>
<feature type="domain" description="Peptidase M13 C-terminal" evidence="9">
    <location>
        <begin position="516"/>
        <end position="722"/>
    </location>
</feature>
<feature type="transmembrane region" description="Helical" evidence="8">
    <location>
        <begin position="25"/>
        <end position="44"/>
    </location>
</feature>
<dbReference type="InterPro" id="IPR042089">
    <property type="entry name" value="Peptidase_M13_dom_2"/>
</dbReference>
<evidence type="ECO:0000256" key="7">
    <source>
        <dbReference type="ARBA" id="ARBA00023049"/>
    </source>
</evidence>
<evidence type="ECO:0000313" key="11">
    <source>
        <dbReference type="EMBL" id="KAJ0400134.1"/>
    </source>
</evidence>
<gene>
    <name evidence="11" type="ORF">P43SY_009937</name>
</gene>
<keyword evidence="5" id="KW-0378">Hydrolase</keyword>
<dbReference type="AlphaFoldDB" id="A0AAD5LJD5"/>
<evidence type="ECO:0000313" key="12">
    <source>
        <dbReference type="Proteomes" id="UP001209570"/>
    </source>
</evidence>
<dbReference type="PROSITE" id="PS51885">
    <property type="entry name" value="NEPRILYSIN"/>
    <property type="match status" value="1"/>
</dbReference>
<keyword evidence="8" id="KW-0472">Membrane</keyword>
<dbReference type="PANTHER" id="PTHR11733">
    <property type="entry name" value="ZINC METALLOPROTEASE FAMILY M13 NEPRILYSIN-RELATED"/>
    <property type="match status" value="1"/>
</dbReference>
<dbReference type="PANTHER" id="PTHR11733:SF167">
    <property type="entry name" value="FI17812P1-RELATED"/>
    <property type="match status" value="1"/>
</dbReference>
<comment type="cofactor">
    <cofactor evidence="1">
        <name>Zn(2+)</name>
        <dbReference type="ChEBI" id="CHEBI:29105"/>
    </cofactor>
</comment>
<dbReference type="CDD" id="cd08662">
    <property type="entry name" value="M13"/>
    <property type="match status" value="1"/>
</dbReference>
<dbReference type="GO" id="GO:0004222">
    <property type="term" value="F:metalloendopeptidase activity"/>
    <property type="evidence" value="ECO:0007669"/>
    <property type="project" value="InterPro"/>
</dbReference>
<dbReference type="InterPro" id="IPR008753">
    <property type="entry name" value="Peptidase_M13_N"/>
</dbReference>
<comment type="caution">
    <text evidence="11">The sequence shown here is derived from an EMBL/GenBank/DDBJ whole genome shotgun (WGS) entry which is preliminary data.</text>
</comment>
<dbReference type="SUPFAM" id="SSF55486">
    <property type="entry name" value="Metalloproteases ('zincins'), catalytic domain"/>
    <property type="match status" value="1"/>
</dbReference>
<keyword evidence="4" id="KW-0479">Metal-binding</keyword>
<accession>A0AAD5LJD5</accession>
<dbReference type="GO" id="GO:0016485">
    <property type="term" value="P:protein processing"/>
    <property type="evidence" value="ECO:0007669"/>
    <property type="project" value="TreeGrafter"/>
</dbReference>
<keyword evidence="7" id="KW-0482">Metalloprotease</keyword>
<dbReference type="Gene3D" id="3.40.390.10">
    <property type="entry name" value="Collagenase (Catalytic Domain)"/>
    <property type="match status" value="1"/>
</dbReference>
<dbReference type="Pfam" id="PF05649">
    <property type="entry name" value="Peptidase_M13_N"/>
    <property type="match status" value="1"/>
</dbReference>
<keyword evidence="8" id="KW-1133">Transmembrane helix</keyword>
<dbReference type="PRINTS" id="PR00786">
    <property type="entry name" value="NEPRILYSIN"/>
</dbReference>
<evidence type="ECO:0000256" key="3">
    <source>
        <dbReference type="ARBA" id="ARBA00022670"/>
    </source>
</evidence>
<keyword evidence="8" id="KW-0812">Transmembrane</keyword>
<keyword evidence="6" id="KW-0862">Zinc</keyword>
<dbReference type="EMBL" id="JAKCXM010000162">
    <property type="protein sequence ID" value="KAJ0400134.1"/>
    <property type="molecule type" value="Genomic_DNA"/>
</dbReference>
<evidence type="ECO:0000256" key="6">
    <source>
        <dbReference type="ARBA" id="ARBA00022833"/>
    </source>
</evidence>
<organism evidence="11 12">
    <name type="scientific">Pythium insidiosum</name>
    <name type="common">Pythiosis disease agent</name>
    <dbReference type="NCBI Taxonomy" id="114742"/>
    <lineage>
        <taxon>Eukaryota</taxon>
        <taxon>Sar</taxon>
        <taxon>Stramenopiles</taxon>
        <taxon>Oomycota</taxon>
        <taxon>Peronosporomycetes</taxon>
        <taxon>Pythiales</taxon>
        <taxon>Pythiaceae</taxon>
        <taxon>Pythium</taxon>
    </lineage>
</organism>
<protein>
    <recommendedName>
        <fullName evidence="13">Endothelin-converting enzyme, metalloprotease family M13</fullName>
    </recommendedName>
</protein>
<name>A0AAD5LJD5_PYTIN</name>
<evidence type="ECO:0000256" key="1">
    <source>
        <dbReference type="ARBA" id="ARBA00001947"/>
    </source>
</evidence>
<dbReference type="GO" id="GO:0005886">
    <property type="term" value="C:plasma membrane"/>
    <property type="evidence" value="ECO:0007669"/>
    <property type="project" value="TreeGrafter"/>
</dbReference>
<proteinExistence type="inferred from homology"/>
<dbReference type="Proteomes" id="UP001209570">
    <property type="component" value="Unassembled WGS sequence"/>
</dbReference>
<dbReference type="InterPro" id="IPR018497">
    <property type="entry name" value="Peptidase_M13_C"/>
</dbReference>
<comment type="similarity">
    <text evidence="2">Belongs to the peptidase M13 family.</text>
</comment>
<dbReference type="Pfam" id="PF01431">
    <property type="entry name" value="Peptidase_M13"/>
    <property type="match status" value="1"/>
</dbReference>
<reference evidence="11" key="1">
    <citation type="submission" date="2021-12" db="EMBL/GenBank/DDBJ databases">
        <title>Prjna785345.</title>
        <authorList>
            <person name="Rujirawat T."/>
            <person name="Krajaejun T."/>
        </authorList>
    </citation>
    <scope>NUCLEOTIDE SEQUENCE</scope>
    <source>
        <strain evidence="11">Pi057C3</strain>
    </source>
</reference>
<evidence type="ECO:0000256" key="4">
    <source>
        <dbReference type="ARBA" id="ARBA00022723"/>
    </source>
</evidence>
<evidence type="ECO:0000256" key="2">
    <source>
        <dbReference type="ARBA" id="ARBA00007357"/>
    </source>
</evidence>
<evidence type="ECO:0000259" key="10">
    <source>
        <dbReference type="Pfam" id="PF05649"/>
    </source>
</evidence>
<dbReference type="Gene3D" id="1.10.1380.10">
    <property type="entry name" value="Neutral endopeptidase , domain2"/>
    <property type="match status" value="1"/>
</dbReference>
<keyword evidence="3" id="KW-0645">Protease</keyword>
<evidence type="ECO:0008006" key="13">
    <source>
        <dbReference type="Google" id="ProtNLM"/>
    </source>
</evidence>
<dbReference type="GO" id="GO:0046872">
    <property type="term" value="F:metal ion binding"/>
    <property type="evidence" value="ECO:0007669"/>
    <property type="project" value="UniProtKB-KW"/>
</dbReference>
<dbReference type="InterPro" id="IPR024079">
    <property type="entry name" value="MetalloPept_cat_dom_sf"/>
</dbReference>
<evidence type="ECO:0000256" key="5">
    <source>
        <dbReference type="ARBA" id="ARBA00022801"/>
    </source>
</evidence>
<feature type="domain" description="Peptidase M13 N-terminal" evidence="10">
    <location>
        <begin position="95"/>
        <end position="465"/>
    </location>
</feature>
<evidence type="ECO:0000256" key="8">
    <source>
        <dbReference type="SAM" id="Phobius"/>
    </source>
</evidence>
<dbReference type="InterPro" id="IPR000718">
    <property type="entry name" value="Peptidase_M13"/>
</dbReference>